<reference evidence="1" key="1">
    <citation type="submission" date="2019-02" db="EMBL/GenBank/DDBJ databases">
        <authorList>
            <person name="Gruber-Vodicka R. H."/>
            <person name="Seah K. B. B."/>
        </authorList>
    </citation>
    <scope>NUCLEOTIDE SEQUENCE</scope>
    <source>
        <strain evidence="1">BECK_BY7</strain>
    </source>
</reference>
<protein>
    <submittedName>
        <fullName evidence="1">Uncharacterized protein</fullName>
    </submittedName>
</protein>
<gene>
    <name evidence="1" type="ORF">BECKLFY1418C_GA0070996_10832</name>
</gene>
<proteinExistence type="predicted"/>
<dbReference type="AlphaFoldDB" id="A0A450WVI9"/>
<accession>A0A450WVI9</accession>
<organism evidence="1">
    <name type="scientific">Candidatus Kentrum sp. LFY</name>
    <dbReference type="NCBI Taxonomy" id="2126342"/>
    <lineage>
        <taxon>Bacteria</taxon>
        <taxon>Pseudomonadati</taxon>
        <taxon>Pseudomonadota</taxon>
        <taxon>Gammaproteobacteria</taxon>
        <taxon>Candidatus Kentrum</taxon>
    </lineage>
</organism>
<sequence length="83" mass="9722">MGLNSWYNFESVVQIDLNVSPSLLSISLIPKEKWRPRRFELPTAWFVDCLAVCHIPSIYQCLGNDELHHVFTRYARISRVMGR</sequence>
<evidence type="ECO:0000313" key="1">
    <source>
        <dbReference type="EMBL" id="VFK20999.1"/>
    </source>
</evidence>
<dbReference type="EMBL" id="CAADFN010000083">
    <property type="protein sequence ID" value="VFK20999.1"/>
    <property type="molecule type" value="Genomic_DNA"/>
</dbReference>
<name>A0A450WVI9_9GAMM</name>